<dbReference type="RefSeq" id="WP_095122426.1">
    <property type="nucleotide sequence ID" value="NZ_LT906454.1"/>
</dbReference>
<dbReference type="CDD" id="cd17299">
    <property type="entry name" value="acetolactate_decarboxylase"/>
    <property type="match status" value="1"/>
</dbReference>
<dbReference type="PANTHER" id="PTHR35524">
    <property type="entry name" value="ALPHA-ACETOLACTATE DECARBOXYLASE"/>
    <property type="match status" value="1"/>
</dbReference>
<evidence type="ECO:0000256" key="4">
    <source>
        <dbReference type="ARBA" id="ARBA00013204"/>
    </source>
</evidence>
<evidence type="ECO:0000256" key="5">
    <source>
        <dbReference type="ARBA" id="ARBA00020164"/>
    </source>
</evidence>
<keyword evidence="8 9" id="KW-0456">Lyase</keyword>
<dbReference type="Pfam" id="PF03306">
    <property type="entry name" value="AAL_decarboxy"/>
    <property type="match status" value="1"/>
</dbReference>
<comment type="similarity">
    <text evidence="3 9">Belongs to the alpha-acetolactate decarboxylase family.</text>
</comment>
<keyword evidence="7 9" id="KW-0005">Acetoin biosynthesis</keyword>
<comment type="catalytic activity">
    <reaction evidence="1 9">
        <text>(2S)-2-acetolactate + H(+) = (R)-acetoin + CO2</text>
        <dbReference type="Rhea" id="RHEA:21580"/>
        <dbReference type="ChEBI" id="CHEBI:15378"/>
        <dbReference type="ChEBI" id="CHEBI:15686"/>
        <dbReference type="ChEBI" id="CHEBI:16526"/>
        <dbReference type="ChEBI" id="CHEBI:58476"/>
        <dbReference type="EC" id="4.1.1.5"/>
    </reaction>
</comment>
<organism evidence="10 11">
    <name type="scientific">Streptococcus acidominimus</name>
    <dbReference type="NCBI Taxonomy" id="1326"/>
    <lineage>
        <taxon>Bacteria</taxon>
        <taxon>Bacillati</taxon>
        <taxon>Bacillota</taxon>
        <taxon>Bacilli</taxon>
        <taxon>Lactobacillales</taxon>
        <taxon>Streptococcaceae</taxon>
        <taxon>Streptococcus</taxon>
    </lineage>
</organism>
<evidence type="ECO:0000256" key="9">
    <source>
        <dbReference type="PIRNR" id="PIRNR001332"/>
    </source>
</evidence>
<keyword evidence="6 9" id="KW-0210">Decarboxylase</keyword>
<evidence type="ECO:0000256" key="1">
    <source>
        <dbReference type="ARBA" id="ARBA00001784"/>
    </source>
</evidence>
<comment type="pathway">
    <text evidence="2 9">Polyol metabolism; (R,R)-butane-2,3-diol biosynthesis; (R,R)-butane-2,3-diol from pyruvate: step 2/3.</text>
</comment>
<name>A0A239WYP8_STRAI</name>
<evidence type="ECO:0000256" key="2">
    <source>
        <dbReference type="ARBA" id="ARBA00005170"/>
    </source>
</evidence>
<dbReference type="EC" id="4.1.1.5" evidence="4 9"/>
<dbReference type="PIRSF" id="PIRSF001332">
    <property type="entry name" value="Acetolac_decarb"/>
    <property type="match status" value="1"/>
</dbReference>
<evidence type="ECO:0000256" key="7">
    <source>
        <dbReference type="ARBA" id="ARBA00023061"/>
    </source>
</evidence>
<proteinExistence type="inferred from homology"/>
<evidence type="ECO:0000313" key="11">
    <source>
        <dbReference type="Proteomes" id="UP000215144"/>
    </source>
</evidence>
<sequence length="239" mass="26443">MTRVTKLFQYGTLGALMTGLYDGTLTIGELLAHGDIGIGTLDQIDGELIVIDGKAYQARSVDGQLEVLDVSNNMTVPYAAVVPHKPAHRFEQDQVISDGDLQVKIESYFEGKNLFKSFKIHGNFKKMHVRMIPRSQTGESFVKVAANQPENTAENVTGTIVGIWTPELFHGIGVAGYHLHFLSDDHRFGGHVMDYVMANGQVEIGNIDQLDQRFPTTDPNYLKADFNLDQMKSDITAAE</sequence>
<gene>
    <name evidence="10" type="primary">aldB</name>
    <name evidence="10" type="ORF">SAMEA4504048_00994</name>
</gene>
<dbReference type="AlphaFoldDB" id="A0A239WYP8"/>
<evidence type="ECO:0000256" key="3">
    <source>
        <dbReference type="ARBA" id="ARBA00007106"/>
    </source>
</evidence>
<dbReference type="OrthoDB" id="8612680at2"/>
<dbReference type="UniPathway" id="UPA00626">
    <property type="reaction ID" value="UER00678"/>
</dbReference>
<evidence type="ECO:0000313" key="10">
    <source>
        <dbReference type="EMBL" id="SNV39552.1"/>
    </source>
</evidence>
<dbReference type="GO" id="GO:0047605">
    <property type="term" value="F:acetolactate decarboxylase activity"/>
    <property type="evidence" value="ECO:0007669"/>
    <property type="project" value="UniProtKB-UniRule"/>
</dbReference>
<dbReference type="KEGG" id="saco:SAME_00994"/>
<dbReference type="Proteomes" id="UP000215144">
    <property type="component" value="Chromosome 1"/>
</dbReference>
<dbReference type="Gene3D" id="3.30.1330.80">
    <property type="entry name" value="Hypothetical protein, similar to alpha- acetolactate decarboxylase, domain 2"/>
    <property type="match status" value="2"/>
</dbReference>
<dbReference type="InterPro" id="IPR005128">
    <property type="entry name" value="Acetolactate_a_deCO2ase"/>
</dbReference>
<dbReference type="GO" id="GO:0045151">
    <property type="term" value="P:acetoin biosynthetic process"/>
    <property type="evidence" value="ECO:0007669"/>
    <property type="project" value="UniProtKB-UniRule"/>
</dbReference>
<dbReference type="SUPFAM" id="SSF117856">
    <property type="entry name" value="AF0104/ALDC/Ptd012-like"/>
    <property type="match status" value="1"/>
</dbReference>
<dbReference type="EMBL" id="LT906454">
    <property type="protein sequence ID" value="SNV39552.1"/>
    <property type="molecule type" value="Genomic_DNA"/>
</dbReference>
<protein>
    <recommendedName>
        <fullName evidence="5 9">Alpha-acetolactate decarboxylase</fullName>
        <ecNumber evidence="4 9">4.1.1.5</ecNumber>
    </recommendedName>
</protein>
<evidence type="ECO:0000256" key="8">
    <source>
        <dbReference type="ARBA" id="ARBA00023239"/>
    </source>
</evidence>
<evidence type="ECO:0000256" key="6">
    <source>
        <dbReference type="ARBA" id="ARBA00022793"/>
    </source>
</evidence>
<dbReference type="NCBIfam" id="TIGR01252">
    <property type="entry name" value="acetolac_decarb"/>
    <property type="match status" value="1"/>
</dbReference>
<accession>A0A239WYP8</accession>
<reference evidence="10 11" key="1">
    <citation type="submission" date="2017-06" db="EMBL/GenBank/DDBJ databases">
        <authorList>
            <consortium name="Pathogen Informatics"/>
        </authorList>
    </citation>
    <scope>NUCLEOTIDE SEQUENCE [LARGE SCALE GENOMIC DNA]</scope>
    <source>
        <strain evidence="10 11">NCTC11291</strain>
    </source>
</reference>
<dbReference type="PANTHER" id="PTHR35524:SF1">
    <property type="entry name" value="ALPHA-ACETOLACTATE DECARBOXYLASE"/>
    <property type="match status" value="1"/>
</dbReference>